<dbReference type="Proteomes" id="UP000774617">
    <property type="component" value="Unassembled WGS sequence"/>
</dbReference>
<keyword evidence="13" id="KW-1185">Reference proteome</keyword>
<sequence>MLLSAAVALAGAGVVAAQGVVDANLYGTWTSKSNKTLTGPTFYNYENDTMLEPELPGISYSFTSDGHWEEALYRAIANPVDPSCPKGIMQWQHGTFEKTSDGKLHLTPFGDGRQLLSDPCKYDAGVYTKYTQNETFKQYEVVIDSYHKIKRLNLWQWDGTPVIPLYLVQTDAKMLPTTTLTAGSKSTATSTASSKIKRSDEVLTPLKRRILGQKPEHVDADRWWWFGLGMTAVGSILYFCF</sequence>
<protein>
    <recommendedName>
        <fullName evidence="3 10">Protein ROT1</fullName>
    </recommendedName>
</protein>
<keyword evidence="4" id="KW-0812">Transmembrane</keyword>
<keyword evidence="7" id="KW-1133">Transmembrane helix</keyword>
<evidence type="ECO:0000256" key="11">
    <source>
        <dbReference type="SAM" id="SignalP"/>
    </source>
</evidence>
<keyword evidence="8 10" id="KW-0472">Membrane</keyword>
<proteinExistence type="inferred from homology"/>
<comment type="function">
    <text evidence="9 10">Required for normal levels of the cell wall 1,6-beta-glucan. Involved in a protein folding machinery chaperoning proteins acting in various physiological processes including cell wall synthesis and lysis of autophagic bodies.</text>
</comment>
<evidence type="ECO:0000256" key="4">
    <source>
        <dbReference type="ARBA" id="ARBA00022692"/>
    </source>
</evidence>
<evidence type="ECO:0000256" key="9">
    <source>
        <dbReference type="ARBA" id="ARBA00024969"/>
    </source>
</evidence>
<accession>A0ABQ8G988</accession>
<comment type="caution">
    <text evidence="12">The sequence shown here is derived from an EMBL/GenBank/DDBJ whole genome shotgun (WGS) entry which is preliminary data.</text>
</comment>
<dbReference type="InterPro" id="IPR019623">
    <property type="entry name" value="Rot1"/>
</dbReference>
<name>A0ABQ8G988_9PEZI</name>
<evidence type="ECO:0000256" key="7">
    <source>
        <dbReference type="ARBA" id="ARBA00022989"/>
    </source>
</evidence>
<dbReference type="PANTHER" id="PTHR28090:SF1">
    <property type="entry name" value="PROTEIN ROT1"/>
    <property type="match status" value="1"/>
</dbReference>
<reference evidence="12 13" key="1">
    <citation type="journal article" date="2021" name="Nat. Commun.">
        <title>Genetic determinants of endophytism in the Arabidopsis root mycobiome.</title>
        <authorList>
            <person name="Mesny F."/>
            <person name="Miyauchi S."/>
            <person name="Thiergart T."/>
            <person name="Pickel B."/>
            <person name="Atanasova L."/>
            <person name="Karlsson M."/>
            <person name="Huettel B."/>
            <person name="Barry K.W."/>
            <person name="Haridas S."/>
            <person name="Chen C."/>
            <person name="Bauer D."/>
            <person name="Andreopoulos W."/>
            <person name="Pangilinan J."/>
            <person name="LaButti K."/>
            <person name="Riley R."/>
            <person name="Lipzen A."/>
            <person name="Clum A."/>
            <person name="Drula E."/>
            <person name="Henrissat B."/>
            <person name="Kohler A."/>
            <person name="Grigoriev I.V."/>
            <person name="Martin F.M."/>
            <person name="Hacquard S."/>
        </authorList>
    </citation>
    <scope>NUCLEOTIDE SEQUENCE [LARGE SCALE GENOMIC DNA]</scope>
    <source>
        <strain evidence="12 13">MPI-SDFR-AT-0080</strain>
    </source>
</reference>
<organism evidence="12 13">
    <name type="scientific">Macrophomina phaseolina</name>
    <dbReference type="NCBI Taxonomy" id="35725"/>
    <lineage>
        <taxon>Eukaryota</taxon>
        <taxon>Fungi</taxon>
        <taxon>Dikarya</taxon>
        <taxon>Ascomycota</taxon>
        <taxon>Pezizomycotina</taxon>
        <taxon>Dothideomycetes</taxon>
        <taxon>Dothideomycetes incertae sedis</taxon>
        <taxon>Botryosphaeriales</taxon>
        <taxon>Botryosphaeriaceae</taxon>
        <taxon>Macrophomina</taxon>
    </lineage>
</organism>
<keyword evidence="6 10" id="KW-0256">Endoplasmic reticulum</keyword>
<evidence type="ECO:0000256" key="8">
    <source>
        <dbReference type="ARBA" id="ARBA00023136"/>
    </source>
</evidence>
<evidence type="ECO:0000313" key="12">
    <source>
        <dbReference type="EMBL" id="KAH7049127.1"/>
    </source>
</evidence>
<evidence type="ECO:0000256" key="5">
    <source>
        <dbReference type="ARBA" id="ARBA00022729"/>
    </source>
</evidence>
<feature type="signal peptide" evidence="11">
    <location>
        <begin position="1"/>
        <end position="17"/>
    </location>
</feature>
<evidence type="ECO:0000256" key="2">
    <source>
        <dbReference type="ARBA" id="ARBA00007149"/>
    </source>
</evidence>
<evidence type="ECO:0000256" key="10">
    <source>
        <dbReference type="PIRNR" id="PIRNR017290"/>
    </source>
</evidence>
<dbReference type="EMBL" id="JAGTJR010000014">
    <property type="protein sequence ID" value="KAH7049127.1"/>
    <property type="molecule type" value="Genomic_DNA"/>
</dbReference>
<gene>
    <name evidence="12" type="ORF">B0J12DRAFT_95688</name>
</gene>
<dbReference type="PANTHER" id="PTHR28090">
    <property type="entry name" value="PROTEIN ROT1"/>
    <property type="match status" value="1"/>
</dbReference>
<evidence type="ECO:0000256" key="1">
    <source>
        <dbReference type="ARBA" id="ARBA00004115"/>
    </source>
</evidence>
<evidence type="ECO:0000256" key="3">
    <source>
        <dbReference type="ARBA" id="ARBA00017291"/>
    </source>
</evidence>
<keyword evidence="5 11" id="KW-0732">Signal</keyword>
<feature type="chain" id="PRO_5046260766" description="Protein ROT1" evidence="11">
    <location>
        <begin position="18"/>
        <end position="241"/>
    </location>
</feature>
<comment type="similarity">
    <text evidence="2 10">Belongs to the ROT1 family.</text>
</comment>
<evidence type="ECO:0000313" key="13">
    <source>
        <dbReference type="Proteomes" id="UP000774617"/>
    </source>
</evidence>
<dbReference type="Pfam" id="PF10681">
    <property type="entry name" value="Rot1"/>
    <property type="match status" value="1"/>
</dbReference>
<comment type="subcellular location">
    <subcellularLocation>
        <location evidence="1">Endoplasmic reticulum membrane</location>
        <topology evidence="1">Single-pass type I membrane protein</topology>
    </subcellularLocation>
</comment>
<dbReference type="PIRSF" id="PIRSF017290">
    <property type="entry name" value="ROT1_prd"/>
    <property type="match status" value="1"/>
</dbReference>
<evidence type="ECO:0000256" key="6">
    <source>
        <dbReference type="ARBA" id="ARBA00022824"/>
    </source>
</evidence>